<reference evidence="1 2" key="1">
    <citation type="submission" date="2014-12" db="EMBL/GenBank/DDBJ databases">
        <title>16Stimator: statistical estimation of ribosomal gene copy numbers from draft genome assemblies.</title>
        <authorList>
            <person name="Perisin M.A."/>
            <person name="Vetter M."/>
            <person name="Gilbert J.A."/>
            <person name="Bergelson J."/>
        </authorList>
    </citation>
    <scope>NUCLEOTIDE SEQUENCE [LARGE SCALE GENOMIC DNA]</scope>
    <source>
        <strain evidence="1 2">MEDvA23</strain>
    </source>
</reference>
<proteinExistence type="predicted"/>
<name>A0A0D0LTQ6_VARPD</name>
<accession>A0A0D0LTQ6</accession>
<dbReference type="Proteomes" id="UP000032067">
    <property type="component" value="Unassembled WGS sequence"/>
</dbReference>
<sequence>MQTWYRHLLERAVGSEVERYSDIAATRAAIGVDNALPNLNAALQKWLNMQVEQNLHRLTLEEAEAAQRLSRSRYDEGNSTPTELTISVFEVLLPGSAAVYDLGPGYLPVWQVVDGDLKACKAYVQEMLNPSSQRWEGGFNELVQEVFDALIAPAYRLKMDEIPVLGAPQRDTHPVWLSYINSRYAATFGDDEADKLPEAFTLDDAILLAIGLAHLATEREGSPKLQLEWLLVGLCWGVIGQHIDEHLQEYVLRSVQERGKAMDVALRKMGIRLPTFEERWPTGITP</sequence>
<dbReference type="AlphaFoldDB" id="A0A0D0LTQ6"/>
<organism evidence="1 2">
    <name type="scientific">Variovorax paradoxus</name>
    <dbReference type="NCBI Taxonomy" id="34073"/>
    <lineage>
        <taxon>Bacteria</taxon>
        <taxon>Pseudomonadati</taxon>
        <taxon>Pseudomonadota</taxon>
        <taxon>Betaproteobacteria</taxon>
        <taxon>Burkholderiales</taxon>
        <taxon>Comamonadaceae</taxon>
        <taxon>Variovorax</taxon>
    </lineage>
</organism>
<dbReference type="EMBL" id="JXQQ01000084">
    <property type="protein sequence ID" value="KIQ21949.1"/>
    <property type="molecule type" value="Genomic_DNA"/>
</dbReference>
<gene>
    <name evidence="1" type="ORF">RT97_27155</name>
</gene>
<protein>
    <submittedName>
        <fullName evidence="1">Uncharacterized protein</fullName>
    </submittedName>
</protein>
<evidence type="ECO:0000313" key="2">
    <source>
        <dbReference type="Proteomes" id="UP000032067"/>
    </source>
</evidence>
<evidence type="ECO:0000313" key="1">
    <source>
        <dbReference type="EMBL" id="KIQ21949.1"/>
    </source>
</evidence>
<comment type="caution">
    <text evidence="1">The sequence shown here is derived from an EMBL/GenBank/DDBJ whole genome shotgun (WGS) entry which is preliminary data.</text>
</comment>